<keyword evidence="1" id="KW-0812">Transmembrane</keyword>
<accession>A0ABX5VPD8</accession>
<feature type="domain" description="DUF5979" evidence="3">
    <location>
        <begin position="2161"/>
        <end position="2268"/>
    </location>
</feature>
<dbReference type="PROSITE" id="PS51318">
    <property type="entry name" value="TAT"/>
    <property type="match status" value="1"/>
</dbReference>
<dbReference type="Pfam" id="PF19407">
    <property type="entry name" value="DUF5979"/>
    <property type="match status" value="5"/>
</dbReference>
<keyword evidence="1" id="KW-0472">Membrane</keyword>
<dbReference type="InterPro" id="IPR046022">
    <property type="entry name" value="DUF5979"/>
</dbReference>
<name>A0ABX5VPD8_9MICO</name>
<organism evidence="4 5">
    <name type="scientific">Georgenia wutianyii</name>
    <dbReference type="NCBI Taxonomy" id="2585135"/>
    <lineage>
        <taxon>Bacteria</taxon>
        <taxon>Bacillati</taxon>
        <taxon>Actinomycetota</taxon>
        <taxon>Actinomycetes</taxon>
        <taxon>Micrococcales</taxon>
        <taxon>Bogoriellaceae</taxon>
        <taxon>Georgenia</taxon>
    </lineage>
</organism>
<evidence type="ECO:0000259" key="3">
    <source>
        <dbReference type="Pfam" id="PF19407"/>
    </source>
</evidence>
<feature type="signal peptide" evidence="2">
    <location>
        <begin position="1"/>
        <end position="33"/>
    </location>
</feature>
<feature type="domain" description="DUF5979" evidence="3">
    <location>
        <begin position="1941"/>
        <end position="2051"/>
    </location>
</feature>
<keyword evidence="2" id="KW-0732">Signal</keyword>
<proteinExistence type="predicted"/>
<feature type="chain" id="PRO_5046955552" description="DUF5979 domain-containing protein" evidence="2">
    <location>
        <begin position="34"/>
        <end position="2435"/>
    </location>
</feature>
<dbReference type="InterPro" id="IPR006311">
    <property type="entry name" value="TAT_signal"/>
</dbReference>
<dbReference type="InterPro" id="IPR047589">
    <property type="entry name" value="DUF11_rpt"/>
</dbReference>
<protein>
    <recommendedName>
        <fullName evidence="3">DUF5979 domain-containing protein</fullName>
    </recommendedName>
</protein>
<sequence>MDERRRRRRQGRRKVWAVLAAFAVALPAVGALATPVAAQAQYLEVTKAAEPYQLAPGQTFTYSVQVQCSEQSCLDAQLTDTLPAELAGFRLQGVTTTPGESTLPRTVEWTEGGRPVAQPDVVGPDTRLVVDFTGDVTTPDGVGLQNGRTFTVQLALRVPDDLTPRELEIVNTARTTASNSLSGEASAPVRLSVPAVVDLAPTKTWGPSPQDFAPGSTSTVSLAVTSLSNVPLDALTLQEPADAPEGATALAASNPFTITDFTGFGAATVPAGTQVQVDAYVQDEAGAWRWVTGAPLPAPALPTGVDAADVAGLRFSYAGAVAPRDLAAVDLTLAQRATHRDGGADLSTAPSGVANVVTATATSLEHDRTVTKEAGARYDVVPAALAVTTEKNIEPRTVTGGESATGTLSVTNTASPVAELRLADTGFFTADVTFGGFTQAPTWPAGATDAVVVYHPLAGGGPVEQPFARGETPAAPATPVSGFELVYTAPGNAIEEAATATASFVIGTTEAAAGEAARTTLTNTVTTTATAANGTSATASDLDRLTVITPAVGVTLDKQVRPASPVEPGGTAFVTLRATGTATDRAVLHDIVLEDVLGTGDAEFWDAFDLVAVAPTQVPAGAVLTLEVRDGEAWTRVAGHGPQETATVFRLDRPDLAAALADAGADDVTGVRLTFHSDAGFANDLTVEPVLVLDARSELRSGGPVDALEAEGTTQRPTDYVNTATVRAAGSSEGGTPLTDEDGDAAAGEVVALPGGPGALDVEKAWDTDAVHAQAADTAGTALHWHVSPGFAAVTLTDAATQAPTGTVYEAFDLRAVRPVAASSVPLSTGWYLRYDDVTAVELYTGGAWSTLPVPAGGWVQQGRFVGHQLTAEQSAATTGVRLTLAENTAARQAAQQVGAAFDPYAPEPGSGVGAGSTIRRFDLDWQLRERTRTDDGAPGAWVTGQLGYNVTAGPGTVENTVALDGTRADGSTARDVDADTIQVLDPGPAVAVSKTVAAATPVFVPEQGTPVDRWPTATWTITAHNASVAAAGHVRVTDPATPCAAPAPVSACQTSDPDADPFGADVDWLEHSPFRYVDLTRVALSASRADEVDLDATVVWLLHHDGQAYTTSRHTGTAAAALDAAALADVVGISVTFQAHDAGAAGVGTTITQANRLGLTLETRLRPTPRGTDEPLVLGVTRTLDLDNRVFAQSYDDVLSPGDTTGDLASARVVLTGGDVNIRPSKTVSPAQVLLADPDVPVTVTLAADQGTSPRSTLSPSRVVLEDHAASADFWDTVDLTGLGAVSLPAGADRVAVGVYGPFGPQGAPAWVDGAPAATAELPVPAEAYGDVQGIRFAFTRADGGYFDQAPPPAANWSARAAFTVAVRDTYRASGEDVVFTGSVANTVTAQSLRTDGKDSAPAPATARLTLSEGTRELEVNKLTNAGNRRANPGESVPFRITVTNAGTGFLTLTELRDTLPAELVHLGDAPTYTAQEGGLLSEDVTLAVTGPDLVLTWPEGGNRMAPGETFTIDLPLELQPAAGRVFNDVVVTTAEVLDRCGNTDGSGNWHQPGGDTSCATRDYVDAVAGPNLFAVKGVRGSLDGTSAGGAYHPGTGATCSPTLTATGGSYFRAPCVAHSELGGEDHWVLRVQNAGTFPVTSMTVFDQLPVAGDGFLVSGASRGSTYRPRLVADSLDVHAPDGTAVVVETTTSPDVCRGTWAGLSGGSAHTPCAQAGETWTPVGATTDWDAVTGLRVSLDFTATASGALTTRELVDVTFRTRNVVATAQDPSGAPTVVPADESFAWNQFGVQYRDVDPQGRHAVKRLAPNAVGVHLRTGSIAVAKEVTGPAAAYAAEDFTLALSCRNGDTPLDLGAGATVTLTAGEQVRLDGIPYGAGPQTECTVTETAQTGEFGETTRTTDPVDGVLTLTEPTDPTRAEQDVPAAQVATVTNDYRFTGLSVTKAVDTHATTGKLGPFDFTLRCTSLTGVPVPLGADGATTLAFTLADGETFTLPDDLLPVGTECLLTETDGSHADTVTVVGDNVTDHGDGSATVVPGVDPAEVTVVNGYGAGTLTVAKDVDGAGAGTYGDGPFGFTAECTYEGQVLLEETFELRGGETRSFGVFPAGTHCGVAETVTGGATTTTLEPADGIVEITQPAEADTVSEARVVATNTFDVGALEITKVVDGDGAELWGEGPFVAEVACSWDGRTQPVALPNDGVVTLTRENGYTARIDDLVVGAHCTVHETGTGGATSSTIAPLDGTVTVPPVEDGEPQAAAVTLTNTFDVTSLEVVKEVQGDLAGAQGPFEIELVCTREVDGRTAPVGIPGGAVRELSPADGLRTVYDQLPVGADCHLTETLTGGADGTTITVTVEGQEPVTTEGPSAAVHLPAGPGQARAVVVNAFDAVPVEPSPPADAVSGLVRTGAQVGALVGIAALLVALGAVVLRRRGSTP</sequence>
<keyword evidence="1" id="KW-1133">Transmembrane helix</keyword>
<evidence type="ECO:0000256" key="1">
    <source>
        <dbReference type="SAM" id="Phobius"/>
    </source>
</evidence>
<feature type="transmembrane region" description="Helical" evidence="1">
    <location>
        <begin position="2410"/>
        <end position="2428"/>
    </location>
</feature>
<evidence type="ECO:0000256" key="2">
    <source>
        <dbReference type="SAM" id="SignalP"/>
    </source>
</evidence>
<reference evidence="4 5" key="1">
    <citation type="submission" date="2019-05" db="EMBL/GenBank/DDBJ databases">
        <title>Georgenia *** sp. nov., and Georgenia *** sp. nov., isolated from the intestinal contents of plateau pika (Ochotona curzoniae) in the Qinghai-Tibet plateau of China.</title>
        <authorList>
            <person name="Tian Z."/>
        </authorList>
    </citation>
    <scope>NUCLEOTIDE SEQUENCE [LARGE SCALE GENOMIC DNA]</scope>
    <source>
        <strain evidence="4 5">Z294</strain>
    </source>
</reference>
<feature type="domain" description="DUF5979" evidence="3">
    <location>
        <begin position="2056"/>
        <end position="2157"/>
    </location>
</feature>
<dbReference type="EMBL" id="CP040899">
    <property type="protein sequence ID" value="QDB78415.1"/>
    <property type="molecule type" value="Genomic_DNA"/>
</dbReference>
<dbReference type="Gene3D" id="2.60.40.1140">
    <property type="entry name" value="Collagen-binding surface protein Cna, B-type domain"/>
    <property type="match status" value="1"/>
</dbReference>
<dbReference type="NCBIfam" id="TIGR01451">
    <property type="entry name" value="B_ant_repeat"/>
    <property type="match status" value="1"/>
</dbReference>
<evidence type="ECO:0000313" key="5">
    <source>
        <dbReference type="Proteomes" id="UP000313948"/>
    </source>
</evidence>
<evidence type="ECO:0000313" key="4">
    <source>
        <dbReference type="EMBL" id="QDB78415.1"/>
    </source>
</evidence>
<feature type="domain" description="DUF5979" evidence="3">
    <location>
        <begin position="1823"/>
        <end position="1936"/>
    </location>
</feature>
<keyword evidence="5" id="KW-1185">Reference proteome</keyword>
<feature type="domain" description="DUF5979" evidence="3">
    <location>
        <begin position="2272"/>
        <end position="2372"/>
    </location>
</feature>
<dbReference type="Proteomes" id="UP000313948">
    <property type="component" value="Chromosome"/>
</dbReference>
<dbReference type="RefSeq" id="WP_139947756.1">
    <property type="nucleotide sequence ID" value="NZ_CP040899.1"/>
</dbReference>
<gene>
    <name evidence="4" type="ORF">FE251_02760</name>
</gene>